<dbReference type="SUPFAM" id="SSF53098">
    <property type="entry name" value="Ribonuclease H-like"/>
    <property type="match status" value="1"/>
</dbReference>
<feature type="domain" description="RNase H type-1" evidence="1">
    <location>
        <begin position="240"/>
        <end position="361"/>
    </location>
</feature>
<dbReference type="GO" id="GO:0003676">
    <property type="term" value="F:nucleic acid binding"/>
    <property type="evidence" value="ECO:0007669"/>
    <property type="project" value="InterPro"/>
</dbReference>
<dbReference type="EMBL" id="CAJGYO010000010">
    <property type="protein sequence ID" value="CAD6256918.1"/>
    <property type="molecule type" value="Genomic_DNA"/>
</dbReference>
<feature type="domain" description="Reverse transcriptase zinc-binding" evidence="2">
    <location>
        <begin position="42"/>
        <end position="136"/>
    </location>
</feature>
<evidence type="ECO:0000313" key="3">
    <source>
        <dbReference type="EMBL" id="CAD6256918.1"/>
    </source>
</evidence>
<dbReference type="GO" id="GO:0004523">
    <property type="term" value="F:RNA-DNA hybrid ribonuclease activity"/>
    <property type="evidence" value="ECO:0007669"/>
    <property type="project" value="InterPro"/>
</dbReference>
<dbReference type="InterPro" id="IPR052929">
    <property type="entry name" value="RNase_H-like_EbsB-rel"/>
</dbReference>
<dbReference type="PANTHER" id="PTHR47074">
    <property type="entry name" value="BNAC02G40300D PROTEIN"/>
    <property type="match status" value="1"/>
</dbReference>
<keyword evidence="4" id="KW-1185">Reference proteome</keyword>
<sequence length="377" mass="43320">MTNEVLIRQFFLLIDARAILKIPIRQQDEDWWAWELEKHGNYSVKSAYRKLYVMNSRGDEEMPSGSGDDSWKKIWKLQVPPKVKVFWCRVLHEFLPAKEILHRRHTEPTAFCELCGADRESIKHILTECTAAKMFWQEVKIITGVKLLSLHPVSWGSDLLMDELCNDKEWAIFIIGMYSLWMQWNQRRHGDVHKPVSVAVRWSLDTALDLWNMNKPMKPVKERNSVQRWRVPLVGRFKCNTDGAFYLDQGQSASGVALRNDAGLFVGGQVRWYPHGLDALTLEALACRDGAALARGKGVQRLILETDSQEFVKLWKEGANQRSRIASIIRETREISSSFVDFSVVSTSRSCNRVAHVLAKQVSGDNRLGEWQLAQPV</sequence>
<dbReference type="Pfam" id="PF13456">
    <property type="entry name" value="RVT_3"/>
    <property type="match status" value="1"/>
</dbReference>
<evidence type="ECO:0000313" key="4">
    <source>
        <dbReference type="Proteomes" id="UP000604825"/>
    </source>
</evidence>
<protein>
    <recommendedName>
        <fullName evidence="5">RNase H type-1 domain-containing protein</fullName>
    </recommendedName>
</protein>
<dbReference type="OrthoDB" id="686325at2759"/>
<name>A0A811QLS8_9POAL</name>
<dbReference type="InterPro" id="IPR044730">
    <property type="entry name" value="RNase_H-like_dom_plant"/>
</dbReference>
<dbReference type="Proteomes" id="UP000604825">
    <property type="component" value="Unassembled WGS sequence"/>
</dbReference>
<evidence type="ECO:0000259" key="2">
    <source>
        <dbReference type="Pfam" id="PF13966"/>
    </source>
</evidence>
<evidence type="ECO:0000259" key="1">
    <source>
        <dbReference type="Pfam" id="PF13456"/>
    </source>
</evidence>
<dbReference type="PANTHER" id="PTHR47074:SF11">
    <property type="entry name" value="REVERSE TRANSCRIPTASE-LIKE PROTEIN"/>
    <property type="match status" value="1"/>
</dbReference>
<dbReference type="InterPro" id="IPR002156">
    <property type="entry name" value="RNaseH_domain"/>
</dbReference>
<dbReference type="InterPro" id="IPR012337">
    <property type="entry name" value="RNaseH-like_sf"/>
</dbReference>
<dbReference type="AlphaFoldDB" id="A0A811QLS8"/>
<organism evidence="3 4">
    <name type="scientific">Miscanthus lutarioriparius</name>
    <dbReference type="NCBI Taxonomy" id="422564"/>
    <lineage>
        <taxon>Eukaryota</taxon>
        <taxon>Viridiplantae</taxon>
        <taxon>Streptophyta</taxon>
        <taxon>Embryophyta</taxon>
        <taxon>Tracheophyta</taxon>
        <taxon>Spermatophyta</taxon>
        <taxon>Magnoliopsida</taxon>
        <taxon>Liliopsida</taxon>
        <taxon>Poales</taxon>
        <taxon>Poaceae</taxon>
        <taxon>PACMAD clade</taxon>
        <taxon>Panicoideae</taxon>
        <taxon>Andropogonodae</taxon>
        <taxon>Andropogoneae</taxon>
        <taxon>Saccharinae</taxon>
        <taxon>Miscanthus</taxon>
    </lineage>
</organism>
<evidence type="ECO:0008006" key="5">
    <source>
        <dbReference type="Google" id="ProtNLM"/>
    </source>
</evidence>
<accession>A0A811QLS8</accession>
<reference evidence="3" key="1">
    <citation type="submission" date="2020-10" db="EMBL/GenBank/DDBJ databases">
        <authorList>
            <person name="Han B."/>
            <person name="Lu T."/>
            <person name="Zhao Q."/>
            <person name="Huang X."/>
            <person name="Zhao Y."/>
        </authorList>
    </citation>
    <scope>NUCLEOTIDE SEQUENCE</scope>
</reference>
<dbReference type="Gene3D" id="3.30.420.10">
    <property type="entry name" value="Ribonuclease H-like superfamily/Ribonuclease H"/>
    <property type="match status" value="1"/>
</dbReference>
<dbReference type="Pfam" id="PF13966">
    <property type="entry name" value="zf-RVT"/>
    <property type="match status" value="1"/>
</dbReference>
<dbReference type="InterPro" id="IPR036397">
    <property type="entry name" value="RNaseH_sf"/>
</dbReference>
<dbReference type="CDD" id="cd06222">
    <property type="entry name" value="RNase_H_like"/>
    <property type="match status" value="1"/>
</dbReference>
<proteinExistence type="predicted"/>
<dbReference type="InterPro" id="IPR026960">
    <property type="entry name" value="RVT-Znf"/>
</dbReference>
<comment type="caution">
    <text evidence="3">The sequence shown here is derived from an EMBL/GenBank/DDBJ whole genome shotgun (WGS) entry which is preliminary data.</text>
</comment>
<gene>
    <name evidence="3" type="ORF">NCGR_LOCUS40414</name>
</gene>